<dbReference type="Proteomes" id="UP000270697">
    <property type="component" value="Unassembled WGS sequence"/>
</dbReference>
<protein>
    <submittedName>
        <fullName evidence="5">Uncharacterized protein</fullName>
    </submittedName>
</protein>
<dbReference type="STRING" id="455193.SAMN05421805_1355"/>
<feature type="transmembrane region" description="Helical" evidence="2">
    <location>
        <begin position="398"/>
        <end position="417"/>
    </location>
</feature>
<keyword evidence="2" id="KW-1133">Transmembrane helix</keyword>
<proteinExistence type="predicted"/>
<keyword evidence="2" id="KW-0812">Transmembrane</keyword>
<evidence type="ECO:0000256" key="1">
    <source>
        <dbReference type="SAM" id="MobiDB-lite"/>
    </source>
</evidence>
<gene>
    <name evidence="4" type="ORF">ATL45_7685</name>
    <name evidence="5" type="ORF">SAMN05421805_1355</name>
</gene>
<dbReference type="EMBL" id="RBXX01000002">
    <property type="protein sequence ID" value="RKT89231.1"/>
    <property type="molecule type" value="Genomic_DNA"/>
</dbReference>
<evidence type="ECO:0000256" key="2">
    <source>
        <dbReference type="SAM" id="Phobius"/>
    </source>
</evidence>
<dbReference type="AlphaFoldDB" id="A0A1I5M123"/>
<reference evidence="5 6" key="1">
    <citation type="submission" date="2016-10" db="EMBL/GenBank/DDBJ databases">
        <authorList>
            <person name="de Groot N.N."/>
        </authorList>
    </citation>
    <scope>NUCLEOTIDE SEQUENCE [LARGE SCALE GENOMIC DNA]</scope>
    <source>
        <strain evidence="5 6">CPCC 201259</strain>
    </source>
</reference>
<accession>A0A1I5M123</accession>
<organism evidence="5 6">
    <name type="scientific">Saccharopolyspora antimicrobica</name>
    <dbReference type="NCBI Taxonomy" id="455193"/>
    <lineage>
        <taxon>Bacteria</taxon>
        <taxon>Bacillati</taxon>
        <taxon>Actinomycetota</taxon>
        <taxon>Actinomycetes</taxon>
        <taxon>Pseudonocardiales</taxon>
        <taxon>Pseudonocardiaceae</taxon>
        <taxon>Saccharopolyspora</taxon>
    </lineage>
</organism>
<feature type="chain" id="PRO_5011447842" evidence="3">
    <location>
        <begin position="27"/>
        <end position="425"/>
    </location>
</feature>
<keyword evidence="2" id="KW-0472">Membrane</keyword>
<feature type="region of interest" description="Disordered" evidence="1">
    <location>
        <begin position="370"/>
        <end position="389"/>
    </location>
</feature>
<evidence type="ECO:0000313" key="7">
    <source>
        <dbReference type="Proteomes" id="UP000270697"/>
    </source>
</evidence>
<evidence type="ECO:0000313" key="6">
    <source>
        <dbReference type="Proteomes" id="UP000199398"/>
    </source>
</evidence>
<dbReference type="OrthoDB" id="3584537at2"/>
<feature type="signal peptide" evidence="3">
    <location>
        <begin position="1"/>
        <end position="26"/>
    </location>
</feature>
<dbReference type="Proteomes" id="UP000199398">
    <property type="component" value="Unassembled WGS sequence"/>
</dbReference>
<evidence type="ECO:0000313" key="4">
    <source>
        <dbReference type="EMBL" id="RKT89231.1"/>
    </source>
</evidence>
<sequence>MRTLKGARSSSLLVCALLLLAPWLVAAHGPAGRDQGATSVTVGGVLVPGVASVAELKIPRESRGLIAELEWGDDAMGWCRFVPGVWSNDPAMALHVGSERIVAERITRDERGNSTAHADVSDRLPGILAADGSTVVVRGVVPGSGIPGSGDPCWGKWRLRVSWHAALEVRTSAERSAAHPGDRITQHAVITNTGGVALTRIEAELGNGPCRREVDRLEPGRSAEVSCEGPVPEDGGLTARVSGTTPDGSRVTAEAAGRVEILQQAQIELSIGDIALTEGADAALVPVTVRNPSTVPLVDVVVSGQPAACGREIGELAPGQSITYTCRVGAGERVDLTVTATAVSGGAVADSAQLLRATARAVAPVAPTLPGVDTPEVPPPGVPELAESSGVREAPARAAGIIAVLGVLVMTVSVGALSSATRIGR</sequence>
<feature type="region of interest" description="Disordered" evidence="1">
    <location>
        <begin position="221"/>
        <end position="250"/>
    </location>
</feature>
<keyword evidence="3" id="KW-0732">Signal</keyword>
<keyword evidence="7" id="KW-1185">Reference proteome</keyword>
<evidence type="ECO:0000256" key="3">
    <source>
        <dbReference type="SAM" id="SignalP"/>
    </source>
</evidence>
<dbReference type="EMBL" id="FOUP01000035">
    <property type="protein sequence ID" value="SFP03087.1"/>
    <property type="molecule type" value="Genomic_DNA"/>
</dbReference>
<name>A0A1I5M123_9PSEU</name>
<reference evidence="4 7" key="2">
    <citation type="submission" date="2018-10" db="EMBL/GenBank/DDBJ databases">
        <title>Sequencing the genomes of 1000 actinobacteria strains.</title>
        <authorList>
            <person name="Klenk H.-P."/>
        </authorList>
    </citation>
    <scope>NUCLEOTIDE SEQUENCE [LARGE SCALE GENOMIC DNA]</scope>
    <source>
        <strain evidence="4 7">DSM 45119</strain>
    </source>
</reference>
<evidence type="ECO:0000313" key="5">
    <source>
        <dbReference type="EMBL" id="SFP03087.1"/>
    </source>
</evidence>
<dbReference type="RefSeq" id="WP_143121807.1">
    <property type="nucleotide sequence ID" value="NZ_FOUP01000035.1"/>
</dbReference>